<dbReference type="EMBL" id="JAMXLX010000009">
    <property type="protein sequence ID" value="MCO5959408.1"/>
    <property type="molecule type" value="Genomic_DNA"/>
</dbReference>
<keyword evidence="3 14" id="KW-0813">Transport</keyword>
<evidence type="ECO:0000256" key="11">
    <source>
        <dbReference type="ARBA" id="ARBA00023136"/>
    </source>
</evidence>
<dbReference type="RefSeq" id="WP_250915044.1">
    <property type="nucleotide sequence ID" value="NZ_JAMXLX010000009.1"/>
</dbReference>
<dbReference type="PANTHER" id="PTHR32552">
    <property type="entry name" value="FERRICHROME IRON RECEPTOR-RELATED"/>
    <property type="match status" value="1"/>
</dbReference>
<dbReference type="PROSITE" id="PS52016">
    <property type="entry name" value="TONB_DEPENDENT_REC_3"/>
    <property type="match status" value="1"/>
</dbReference>
<comment type="caution">
    <text evidence="18">The sequence shown here is derived from an EMBL/GenBank/DDBJ whole genome shotgun (WGS) entry which is preliminary data.</text>
</comment>
<dbReference type="PANTHER" id="PTHR32552:SF68">
    <property type="entry name" value="FERRICHROME OUTER MEMBRANE TRANSPORTER_PHAGE RECEPTOR"/>
    <property type="match status" value="1"/>
</dbReference>
<sequence>MQGKSGAARRPNMSGSSALAFLVASGLAMGGVSATPQPAIAQEAASAFDIPAGPLSTALNRVAAQSGLHIGFESSAVEGTTTADLKGQYSAENALGSLLAGTGLIYRFTNPKTVTVSAAATPDSTNNLSSGSSTELEAIVVNGGSGGVIQADGYVGTSSATGAKTDTPFVETPQSISSVTEKQLQDRNPQNLLDAISYTPGARVNAYGTDPRFDSFFVRGFNVTNTGVFRDNLRQPASGYGIFITEPYGLEGVSILRGPSSALYGATGAGGLYNVITKRPTEEAEHEVQFQLGTDQRYQGQFDFSSPVNDEDPFYYRLTGLGRVGDTEFDAVSDDRTYIAPAFTWKPDEDTKLTVLGEYSRSKSGGNPAYYNDTYGHVSEFEAGDPAFNALDHQQARIGWEFEHSFDEVFTFRQNARYSWQDIDAKYVYAYNGAQHALDSALVDRGSGNEQQRLDAFVIDNQLGAQFSTGPIDHVLLGGVDFTWSKYRLLAGYGSVDPLNTLVPNYGSYIATPDLTSRTDQRQFQTGIYLQDQLRYDAWTLTVGGRYDWVSTKTDNTDLTTSTKSSSEQDEGQFSGRVGLTYETEFGFVPYASLSTAFSPNIGYNSTTDAPFKSTTSTQEEVGVKYFLPDTNVMLSASVFNIDQRNGLFYTVIDGVNTQVQRGKLRSQGVELEAVASLDNGLSFAASYTYTDLRILEGTAGTVDNFVSSVPFNMASLWAHYQLPEGTPFYGFAVGAGARFIGTSYGDDKNSIVNGSRVLFDASLSYDFAAIDQKYEGLSLQVNATNVFNRRDTTCTSGYCYLDPGRTVIGTLKYTW</sequence>
<keyword evidence="5" id="KW-0410">Iron transport</keyword>
<evidence type="ECO:0000256" key="7">
    <source>
        <dbReference type="ARBA" id="ARBA00022729"/>
    </source>
</evidence>
<evidence type="ECO:0000313" key="18">
    <source>
        <dbReference type="EMBL" id="MCO5959408.1"/>
    </source>
</evidence>
<dbReference type="Pfam" id="PF00593">
    <property type="entry name" value="TonB_dep_Rec_b-barrel"/>
    <property type="match status" value="1"/>
</dbReference>
<dbReference type="AlphaFoldDB" id="A0AAJ1F9N2"/>
<organism evidence="18 19">
    <name type="scientific">Ciceribacter sichuanensis</name>
    <dbReference type="NCBI Taxonomy" id="2949647"/>
    <lineage>
        <taxon>Bacteria</taxon>
        <taxon>Pseudomonadati</taxon>
        <taxon>Pseudomonadota</taxon>
        <taxon>Alphaproteobacteria</taxon>
        <taxon>Hyphomicrobiales</taxon>
        <taxon>Rhizobiaceae</taxon>
        <taxon>Ciceribacter</taxon>
    </lineage>
</organism>
<dbReference type="Gene3D" id="3.55.50.30">
    <property type="match status" value="1"/>
</dbReference>
<dbReference type="InterPro" id="IPR010105">
    <property type="entry name" value="TonB_sidphr_rcpt"/>
</dbReference>
<evidence type="ECO:0000256" key="10">
    <source>
        <dbReference type="ARBA" id="ARBA00023077"/>
    </source>
</evidence>
<feature type="domain" description="Secretin/TonB short N-terminal" evidence="17">
    <location>
        <begin position="68"/>
        <end position="119"/>
    </location>
</feature>
<evidence type="ECO:0000256" key="6">
    <source>
        <dbReference type="ARBA" id="ARBA00022692"/>
    </source>
</evidence>
<dbReference type="InterPro" id="IPR039426">
    <property type="entry name" value="TonB-dep_rcpt-like"/>
</dbReference>
<dbReference type="GO" id="GO:0009279">
    <property type="term" value="C:cell outer membrane"/>
    <property type="evidence" value="ECO:0007669"/>
    <property type="project" value="UniProtKB-SubCell"/>
</dbReference>
<keyword evidence="9" id="KW-0406">Ion transport</keyword>
<dbReference type="InterPro" id="IPR000531">
    <property type="entry name" value="Beta-barrel_TonB"/>
</dbReference>
<dbReference type="Gene3D" id="2.40.170.20">
    <property type="entry name" value="TonB-dependent receptor, beta-barrel domain"/>
    <property type="match status" value="1"/>
</dbReference>
<dbReference type="NCBIfam" id="TIGR01783">
    <property type="entry name" value="TonB-siderophor"/>
    <property type="match status" value="1"/>
</dbReference>
<reference evidence="18" key="1">
    <citation type="submission" date="2022-06" db="EMBL/GenBank/DDBJ databases">
        <authorList>
            <person name="Sun Q."/>
        </authorList>
    </citation>
    <scope>NUCLEOTIDE SEQUENCE</scope>
    <source>
        <strain evidence="18">S101</strain>
    </source>
</reference>
<dbReference type="Proteomes" id="UP001155380">
    <property type="component" value="Unassembled WGS sequence"/>
</dbReference>
<dbReference type="Pfam" id="PF07715">
    <property type="entry name" value="Plug"/>
    <property type="match status" value="1"/>
</dbReference>
<evidence type="ECO:0000256" key="9">
    <source>
        <dbReference type="ARBA" id="ARBA00023065"/>
    </source>
</evidence>
<dbReference type="CDD" id="cd01347">
    <property type="entry name" value="ligand_gated_channel"/>
    <property type="match status" value="1"/>
</dbReference>
<proteinExistence type="inferred from homology"/>
<dbReference type="Pfam" id="PF07660">
    <property type="entry name" value="STN"/>
    <property type="match status" value="1"/>
</dbReference>
<keyword evidence="8" id="KW-0408">Iron</keyword>
<feature type="chain" id="PRO_5042487667" evidence="16">
    <location>
        <begin position="35"/>
        <end position="816"/>
    </location>
</feature>
<feature type="signal peptide" evidence="16">
    <location>
        <begin position="1"/>
        <end position="34"/>
    </location>
</feature>
<evidence type="ECO:0000256" key="12">
    <source>
        <dbReference type="ARBA" id="ARBA00023170"/>
    </source>
</evidence>
<evidence type="ECO:0000256" key="14">
    <source>
        <dbReference type="PROSITE-ProRule" id="PRU01360"/>
    </source>
</evidence>
<dbReference type="InterPro" id="IPR037066">
    <property type="entry name" value="Plug_dom_sf"/>
</dbReference>
<dbReference type="GO" id="GO:0015891">
    <property type="term" value="P:siderophore transport"/>
    <property type="evidence" value="ECO:0007669"/>
    <property type="project" value="InterPro"/>
</dbReference>
<keyword evidence="6 14" id="KW-0812">Transmembrane</keyword>
<protein>
    <submittedName>
        <fullName evidence="18">TonB-dependent siderophore receptor</fullName>
    </submittedName>
</protein>
<keyword evidence="12 18" id="KW-0675">Receptor</keyword>
<dbReference type="SUPFAM" id="SSF56935">
    <property type="entry name" value="Porins"/>
    <property type="match status" value="1"/>
</dbReference>
<evidence type="ECO:0000256" key="1">
    <source>
        <dbReference type="ARBA" id="ARBA00004571"/>
    </source>
</evidence>
<evidence type="ECO:0000256" key="8">
    <source>
        <dbReference type="ARBA" id="ARBA00023004"/>
    </source>
</evidence>
<dbReference type="Gene3D" id="2.170.130.10">
    <property type="entry name" value="TonB-dependent receptor, plug domain"/>
    <property type="match status" value="1"/>
</dbReference>
<evidence type="ECO:0000256" key="16">
    <source>
        <dbReference type="SAM" id="SignalP"/>
    </source>
</evidence>
<keyword evidence="10 15" id="KW-0798">TonB box</keyword>
<dbReference type="InterPro" id="IPR036942">
    <property type="entry name" value="Beta-barrel_TonB_sf"/>
</dbReference>
<evidence type="ECO:0000256" key="4">
    <source>
        <dbReference type="ARBA" id="ARBA00022452"/>
    </source>
</evidence>
<name>A0AAJ1F9N2_9HYPH</name>
<dbReference type="GO" id="GO:0015344">
    <property type="term" value="F:siderophore uptake transmembrane transporter activity"/>
    <property type="evidence" value="ECO:0007669"/>
    <property type="project" value="TreeGrafter"/>
</dbReference>
<dbReference type="SMART" id="SM00965">
    <property type="entry name" value="STN"/>
    <property type="match status" value="1"/>
</dbReference>
<comment type="similarity">
    <text evidence="2 14 15">Belongs to the TonB-dependent receptor family.</text>
</comment>
<dbReference type="NCBIfam" id="NF010650">
    <property type="entry name" value="PRK14049.1"/>
    <property type="match status" value="1"/>
</dbReference>
<comment type="subcellular location">
    <subcellularLocation>
        <location evidence="1 14">Cell outer membrane</location>
        <topology evidence="1 14">Multi-pass membrane protein</topology>
    </subcellularLocation>
</comment>
<dbReference type="GO" id="GO:0038023">
    <property type="term" value="F:signaling receptor activity"/>
    <property type="evidence" value="ECO:0007669"/>
    <property type="project" value="InterPro"/>
</dbReference>
<dbReference type="InterPro" id="IPR011662">
    <property type="entry name" value="Secretin/TonB_short_N"/>
</dbReference>
<dbReference type="InterPro" id="IPR012910">
    <property type="entry name" value="Plug_dom"/>
</dbReference>
<evidence type="ECO:0000259" key="17">
    <source>
        <dbReference type="SMART" id="SM00965"/>
    </source>
</evidence>
<evidence type="ECO:0000256" key="5">
    <source>
        <dbReference type="ARBA" id="ARBA00022496"/>
    </source>
</evidence>
<keyword evidence="7 16" id="KW-0732">Signal</keyword>
<evidence type="ECO:0000256" key="3">
    <source>
        <dbReference type="ARBA" id="ARBA00022448"/>
    </source>
</evidence>
<evidence type="ECO:0000256" key="13">
    <source>
        <dbReference type="ARBA" id="ARBA00023237"/>
    </source>
</evidence>
<accession>A0AAJ1F9N2</accession>
<evidence type="ECO:0000256" key="15">
    <source>
        <dbReference type="RuleBase" id="RU003357"/>
    </source>
</evidence>
<evidence type="ECO:0000256" key="2">
    <source>
        <dbReference type="ARBA" id="ARBA00009810"/>
    </source>
</evidence>
<keyword evidence="13 14" id="KW-0998">Cell outer membrane</keyword>
<evidence type="ECO:0000313" key="19">
    <source>
        <dbReference type="Proteomes" id="UP001155380"/>
    </source>
</evidence>
<keyword evidence="11 14" id="KW-0472">Membrane</keyword>
<gene>
    <name evidence="18" type="ORF">NBH21_21775</name>
</gene>
<keyword evidence="4 14" id="KW-1134">Transmembrane beta strand</keyword>